<name>A0ABT2ERA1_9BACT</name>
<feature type="domain" description="DNA methylase N-4/N-6" evidence="9">
    <location>
        <begin position="23"/>
        <end position="259"/>
    </location>
</feature>
<comment type="catalytic activity">
    <reaction evidence="7">
        <text>a 2'-deoxycytidine in DNA + S-adenosyl-L-methionine = an N(4)-methyl-2'-deoxycytidine in DNA + S-adenosyl-L-homocysteine + H(+)</text>
        <dbReference type="Rhea" id="RHEA:16857"/>
        <dbReference type="Rhea" id="RHEA-COMP:11369"/>
        <dbReference type="Rhea" id="RHEA-COMP:13674"/>
        <dbReference type="ChEBI" id="CHEBI:15378"/>
        <dbReference type="ChEBI" id="CHEBI:57856"/>
        <dbReference type="ChEBI" id="CHEBI:59789"/>
        <dbReference type="ChEBI" id="CHEBI:85452"/>
        <dbReference type="ChEBI" id="CHEBI:137933"/>
        <dbReference type="EC" id="2.1.1.113"/>
    </reaction>
</comment>
<dbReference type="InterPro" id="IPR002941">
    <property type="entry name" value="DNA_methylase_N4/N6"/>
</dbReference>
<dbReference type="SUPFAM" id="SSF53335">
    <property type="entry name" value="S-adenosyl-L-methionine-dependent methyltransferases"/>
    <property type="match status" value="1"/>
</dbReference>
<comment type="similarity">
    <text evidence="1">Belongs to the N(4)/N(6)-methyltransferase family. N(4) subfamily.</text>
</comment>
<dbReference type="Proteomes" id="UP001204798">
    <property type="component" value="Unassembled WGS sequence"/>
</dbReference>
<dbReference type="Pfam" id="PF01555">
    <property type="entry name" value="N6_N4_Mtase"/>
    <property type="match status" value="1"/>
</dbReference>
<dbReference type="InterPro" id="IPR017985">
    <property type="entry name" value="MeTrfase_CN4_CS"/>
</dbReference>
<dbReference type="SUPFAM" id="SSF50199">
    <property type="entry name" value="Staphylococcal nuclease"/>
    <property type="match status" value="1"/>
</dbReference>
<dbReference type="GO" id="GO:0032259">
    <property type="term" value="P:methylation"/>
    <property type="evidence" value="ECO:0007669"/>
    <property type="project" value="UniProtKB-KW"/>
</dbReference>
<evidence type="ECO:0000256" key="2">
    <source>
        <dbReference type="ARBA" id="ARBA00022603"/>
    </source>
</evidence>
<evidence type="ECO:0000256" key="3">
    <source>
        <dbReference type="ARBA" id="ARBA00022679"/>
    </source>
</evidence>
<evidence type="ECO:0000313" key="11">
    <source>
        <dbReference type="Proteomes" id="UP001204798"/>
    </source>
</evidence>
<organism evidence="10 11">
    <name type="scientific">Candidatus Fervidibacter sacchari</name>
    <dbReference type="NCBI Taxonomy" id="1448929"/>
    <lineage>
        <taxon>Bacteria</taxon>
        <taxon>Candidatus Fervidibacterota</taxon>
        <taxon>Candidatus Fervidibacter</taxon>
    </lineage>
</organism>
<dbReference type="EMBL" id="JANUCP010000005">
    <property type="protein sequence ID" value="MCS3920385.1"/>
    <property type="molecule type" value="Genomic_DNA"/>
</dbReference>
<protein>
    <recommendedName>
        <fullName evidence="8">Methyltransferase</fullName>
        <ecNumber evidence="8">2.1.1.-</ecNumber>
    </recommendedName>
</protein>
<gene>
    <name evidence="10" type="ORF">M2350_002814</name>
</gene>
<accession>A0ABT2ERA1</accession>
<dbReference type="GO" id="GO:0008168">
    <property type="term" value="F:methyltransferase activity"/>
    <property type="evidence" value="ECO:0007669"/>
    <property type="project" value="UniProtKB-KW"/>
</dbReference>
<dbReference type="Gene3D" id="3.40.50.150">
    <property type="entry name" value="Vaccinia Virus protein VP39"/>
    <property type="match status" value="1"/>
</dbReference>
<comment type="caution">
    <text evidence="10">The sequence shown here is derived from an EMBL/GenBank/DDBJ whole genome shotgun (WGS) entry which is preliminary data.</text>
</comment>
<dbReference type="InterPro" id="IPR035437">
    <property type="entry name" value="SNase_OB-fold_sf"/>
</dbReference>
<keyword evidence="4" id="KW-0949">S-adenosyl-L-methionine</keyword>
<dbReference type="RefSeq" id="WP_259099406.1">
    <property type="nucleotide sequence ID" value="NZ_CP130454.1"/>
</dbReference>
<dbReference type="InterPro" id="IPR001091">
    <property type="entry name" value="RM_Methyltransferase"/>
</dbReference>
<evidence type="ECO:0000256" key="4">
    <source>
        <dbReference type="ARBA" id="ARBA00022691"/>
    </source>
</evidence>
<dbReference type="Gene3D" id="2.40.50.90">
    <property type="match status" value="1"/>
</dbReference>
<evidence type="ECO:0000256" key="6">
    <source>
        <dbReference type="ARBA" id="ARBA00023125"/>
    </source>
</evidence>
<proteinExistence type="inferred from homology"/>
<keyword evidence="5" id="KW-0680">Restriction system</keyword>
<keyword evidence="6" id="KW-0238">DNA-binding</keyword>
<evidence type="ECO:0000259" key="9">
    <source>
        <dbReference type="Pfam" id="PF01555"/>
    </source>
</evidence>
<dbReference type="EC" id="2.1.1.-" evidence="8"/>
<dbReference type="PRINTS" id="PR00508">
    <property type="entry name" value="S21N4MTFRASE"/>
</dbReference>
<keyword evidence="2 10" id="KW-0489">Methyltransferase</keyword>
<evidence type="ECO:0000313" key="10">
    <source>
        <dbReference type="EMBL" id="MCS3920385.1"/>
    </source>
</evidence>
<evidence type="ECO:0000256" key="1">
    <source>
        <dbReference type="ARBA" id="ARBA00010203"/>
    </source>
</evidence>
<evidence type="ECO:0000256" key="8">
    <source>
        <dbReference type="RuleBase" id="RU362026"/>
    </source>
</evidence>
<reference evidence="10 11" key="1">
    <citation type="submission" date="2022-08" db="EMBL/GenBank/DDBJ databases">
        <title>Bacterial and archaeal communities from various locations to study Microbial Dark Matter (Phase II).</title>
        <authorList>
            <person name="Stepanauskas R."/>
        </authorList>
    </citation>
    <scope>NUCLEOTIDE SEQUENCE [LARGE SCALE GENOMIC DNA]</scope>
    <source>
        <strain evidence="10 11">PD1</strain>
    </source>
</reference>
<sequence>MQPKAIIYIADSRNMAEVADESVDLIVTSPPYWHIKDYGVEGQIGYGQSLHEYLLDLSRVWCECWRVLKPGRRLCINIGDQFARAVIYGRYKVIPLHAEIIAQCETIGFDYMGAIIWRKKTTMRTTGGAVVMGSFPYPPNGIVELDYEFILLFKKPEWDKGQGTRDSDVSREVKEASKLTRDEWKAFFSGHWEFAGERQVLHEAMFPEELPRRLIRMFSFVGDTVLDPFLGSGTTVKVALELGRNAIGYEIQPAFEPIIRQKLGIAENPLIPLPVTICKREKLLPPVDPPSDYKPRVKDAKPLVDPKQLKFEDEATYKVTAILNEHTLRMENGLTVQILGIKVPPERREQALAYLRQFLLGKRVLLRFDRPPEADRMPVPAYIFLTNRLFVNRKMIEMGLADADRTIWHRYREKFLQAEAKRNG</sequence>
<dbReference type="InterPro" id="IPR029063">
    <property type="entry name" value="SAM-dependent_MTases_sf"/>
</dbReference>
<keyword evidence="11" id="KW-1185">Reference proteome</keyword>
<evidence type="ECO:0000256" key="7">
    <source>
        <dbReference type="ARBA" id="ARBA00049120"/>
    </source>
</evidence>
<evidence type="ECO:0000256" key="5">
    <source>
        <dbReference type="ARBA" id="ARBA00022747"/>
    </source>
</evidence>
<dbReference type="PROSITE" id="PS00093">
    <property type="entry name" value="N4_MTASE"/>
    <property type="match status" value="1"/>
</dbReference>
<keyword evidence="3" id="KW-0808">Transferase</keyword>